<feature type="domain" description="Replication factor A C-terminal" evidence="1">
    <location>
        <begin position="271"/>
        <end position="358"/>
    </location>
</feature>
<dbReference type="AlphaFoldDB" id="A0A7J6GAX5"/>
<protein>
    <recommendedName>
        <fullName evidence="1">Replication factor A C-terminal domain-containing protein</fullName>
    </recommendedName>
</protein>
<organism evidence="2 3">
    <name type="scientific">Cannabis sativa</name>
    <name type="common">Hemp</name>
    <name type="synonym">Marijuana</name>
    <dbReference type="NCBI Taxonomy" id="3483"/>
    <lineage>
        <taxon>Eukaryota</taxon>
        <taxon>Viridiplantae</taxon>
        <taxon>Streptophyta</taxon>
        <taxon>Embryophyta</taxon>
        <taxon>Tracheophyta</taxon>
        <taxon>Spermatophyta</taxon>
        <taxon>Magnoliopsida</taxon>
        <taxon>eudicotyledons</taxon>
        <taxon>Gunneridae</taxon>
        <taxon>Pentapetalae</taxon>
        <taxon>rosids</taxon>
        <taxon>fabids</taxon>
        <taxon>Rosales</taxon>
        <taxon>Cannabaceae</taxon>
        <taxon>Cannabis</taxon>
    </lineage>
</organism>
<evidence type="ECO:0000313" key="3">
    <source>
        <dbReference type="Proteomes" id="UP000583929"/>
    </source>
</evidence>
<dbReference type="SUPFAM" id="SSF50249">
    <property type="entry name" value="Nucleic acid-binding proteins"/>
    <property type="match status" value="1"/>
</dbReference>
<dbReference type="Pfam" id="PF08646">
    <property type="entry name" value="Rep_fac-A_C"/>
    <property type="match status" value="1"/>
</dbReference>
<gene>
    <name evidence="2" type="ORF">G4B88_030009</name>
</gene>
<dbReference type="Gene3D" id="2.40.50.140">
    <property type="entry name" value="Nucleic acid-binding proteins"/>
    <property type="match status" value="1"/>
</dbReference>
<evidence type="ECO:0000313" key="2">
    <source>
        <dbReference type="EMBL" id="KAF4380017.1"/>
    </source>
</evidence>
<comment type="caution">
    <text evidence="2">The sequence shown here is derived from an EMBL/GenBank/DDBJ whole genome shotgun (WGS) entry which is preliminary data.</text>
</comment>
<sequence>MPLDKEEKRKRANLATKKWRSNLSEARKKEINEKNRIAYRTKKLKKTEARGYQIDKTPIIDDRDQNRNTVFEVVLISKMNPQYKLLREITPSTRGWITKVTVIEKLIPRISRNGVLYQRIILADIEPEQEEFRIVDNQFEWSLNTSTSIEETTDENQWNFEDLYNLYYLDQLDAYVDTKTSVVVLSADPIKKIHTKSKPANIQEFLLVDQRSINNEEYLSAIINEKRLSPSQTALRTPQYNNIITINGIQNLPQEQTTFWINASISIKNLRQPFWYMTCIKCRQKADLDNQTSCFNCYNCNESSVDTIPRCRFQAQLTDHTGSLIATFFGENAEKMLNCTAQELIHIPSDQNISSVARLSTATRADAYSGGSQTKYNVISLLESDSESSTSNTTNDT</sequence>
<accession>A0A7J6GAX5</accession>
<name>A0A7J6GAX5_CANSA</name>
<evidence type="ECO:0000259" key="1">
    <source>
        <dbReference type="Pfam" id="PF08646"/>
    </source>
</evidence>
<dbReference type="InterPro" id="IPR013955">
    <property type="entry name" value="Rep_factor-A_C"/>
</dbReference>
<dbReference type="Proteomes" id="UP000583929">
    <property type="component" value="Unassembled WGS sequence"/>
</dbReference>
<reference evidence="2 3" key="1">
    <citation type="journal article" date="2020" name="bioRxiv">
        <title>Sequence and annotation of 42 cannabis genomes reveals extensive copy number variation in cannabinoid synthesis and pathogen resistance genes.</title>
        <authorList>
            <person name="Mckernan K.J."/>
            <person name="Helbert Y."/>
            <person name="Kane L.T."/>
            <person name="Ebling H."/>
            <person name="Zhang L."/>
            <person name="Liu B."/>
            <person name="Eaton Z."/>
            <person name="Mclaughlin S."/>
            <person name="Kingan S."/>
            <person name="Baybayan P."/>
            <person name="Concepcion G."/>
            <person name="Jordan M."/>
            <person name="Riva A."/>
            <person name="Barbazuk W."/>
            <person name="Harkins T."/>
        </authorList>
    </citation>
    <scope>NUCLEOTIDE SEQUENCE [LARGE SCALE GENOMIC DNA]</scope>
    <source>
        <strain evidence="3">cv. Jamaican Lion 4</strain>
        <tissue evidence="2">Leaf</tissue>
    </source>
</reference>
<keyword evidence="3" id="KW-1185">Reference proteome</keyword>
<proteinExistence type="predicted"/>
<dbReference type="InterPro" id="IPR012340">
    <property type="entry name" value="NA-bd_OB-fold"/>
</dbReference>
<dbReference type="EMBL" id="JAATIQ010000124">
    <property type="protein sequence ID" value="KAF4380017.1"/>
    <property type="molecule type" value="Genomic_DNA"/>
</dbReference>